<dbReference type="GeneID" id="103195989"/>
<keyword evidence="6" id="KW-0963">Cytoplasm</keyword>
<evidence type="ECO:0000256" key="7">
    <source>
        <dbReference type="ARBA" id="ARBA00023136"/>
    </source>
</evidence>
<protein>
    <recommendedName>
        <fullName evidence="5">Telomere length regulation protein TEL2 homolog</fullName>
    </recommendedName>
</protein>
<feature type="domain" description="TELO2 ARM repeat" evidence="12">
    <location>
        <begin position="325"/>
        <end position="421"/>
    </location>
</feature>
<evidence type="ECO:0000313" key="13">
    <source>
        <dbReference type="Proteomes" id="UP000694850"/>
    </source>
</evidence>
<accession>A0A8B6ZV50</accession>
<dbReference type="InterPro" id="IPR038528">
    <property type="entry name" value="TEL2_C_sf"/>
</dbReference>
<evidence type="ECO:0000256" key="1">
    <source>
        <dbReference type="ARBA" id="ARBA00004123"/>
    </source>
</evidence>
<dbReference type="FunFam" id="1.25.40.720:FF:000003">
    <property type="entry name" value="Telomere length regulation protein TEL2 homolog"/>
    <property type="match status" value="1"/>
</dbReference>
<dbReference type="AlphaFoldDB" id="A0A8B6ZV50"/>
<evidence type="ECO:0000256" key="10">
    <source>
        <dbReference type="SAM" id="MobiDB-lite"/>
    </source>
</evidence>
<dbReference type="InterPro" id="IPR016024">
    <property type="entry name" value="ARM-type_fold"/>
</dbReference>
<dbReference type="Proteomes" id="UP000694850">
    <property type="component" value="Unplaced"/>
</dbReference>
<feature type="compositionally biased region" description="Low complexity" evidence="10">
    <location>
        <begin position="447"/>
        <end position="465"/>
    </location>
</feature>
<dbReference type="GO" id="GO:0051083">
    <property type="term" value="P:'de novo' cotranslational protein folding"/>
    <property type="evidence" value="ECO:0007669"/>
    <property type="project" value="TreeGrafter"/>
</dbReference>
<keyword evidence="13" id="KW-1185">Reference proteome</keyword>
<sequence length="833" mass="90549">MDPAPCSVRLAVRDAIRTLSSSEDGACISATLGSLKGYLGDAEGPPLPSEKAEFARLHFSPLLRCLVGRLSPDWLELLPAGQLEELWASFFLEGPADQAFLVLMEAIEGTAGPSYRLRKLAQLLERFLRAGRVAVLAAARCQQQTQPGSALLQETLLRKVACLPDLLSNRLQHESPALFLPQGYFPLLAEELVRALHTVADALRGGTDCSLAFASQLLGKVCIHGRRKQLLDVLVPRLAALTQDDGLWQRVCWHLMERVPDRAMEAVLMGLIEAAPGPEVLSRLLGSLVLKSKKAQYVMTRKALFQHQCTTAVLQSLLGYLAADSRRRPLLVQALKELLETWGSRSAVRHTPLSQQLHVAKAILVCLARLGEAELQDIREELLASMMAGIHNHLDSSLPSVRHLGMVVAEVLSARLHPEGPPLKFQYEEDELTRELLALVAPRPADGGPSASGLPTAPATTGTPADDGRDVGMPQGPPDGADSELDSDDEFVPYDMSGDQQLRSSKAPVYIRDCLEALLTSEDWERWEAALRAVQGLIYRSPAATREVSVELAQALLHMEEKTCVAGFEGLRRAGLVAITVTDPARVAEYLTAQFYALNYSLRQRMDILDVLTLAAHELSRPGRGSAASRRGAPGPGGRGEPALSGSQLSGVAPAGWRAVVEERIRNKTRRFSKGSSRLDPVCSPNEFNAVAGCFFFPLIQRFDRPLVTFDLLGDDHLVLGRLAHTLGALMYLAVNTTAALPMGRALLEFVWALRFHTDAYVRQGLLSAIASILLSIPKGQLLGGLAEELLEARAWLAGVAEEDPDGDCRALAVRALLLTEKLRDSFLPSLCP</sequence>
<organism evidence="13 14">
    <name type="scientific">Orycteropus afer afer</name>
    <dbReference type="NCBI Taxonomy" id="1230840"/>
    <lineage>
        <taxon>Eukaryota</taxon>
        <taxon>Metazoa</taxon>
        <taxon>Chordata</taxon>
        <taxon>Craniata</taxon>
        <taxon>Vertebrata</taxon>
        <taxon>Euteleostomi</taxon>
        <taxon>Mammalia</taxon>
        <taxon>Eutheria</taxon>
        <taxon>Afrotheria</taxon>
        <taxon>Tubulidentata</taxon>
        <taxon>Orycteropodidae</taxon>
        <taxon>Orycteropus</taxon>
    </lineage>
</organism>
<dbReference type="GO" id="GO:0016020">
    <property type="term" value="C:membrane"/>
    <property type="evidence" value="ECO:0007669"/>
    <property type="project" value="UniProtKB-SubCell"/>
</dbReference>
<dbReference type="RefSeq" id="XP_007937836.1">
    <property type="nucleotide sequence ID" value="XM_007939645.1"/>
</dbReference>
<dbReference type="PANTHER" id="PTHR15830:SF10">
    <property type="entry name" value="TELOMERE LENGTH REGULATION PROTEIN TEL2 HOMOLOG"/>
    <property type="match status" value="1"/>
</dbReference>
<feature type="region of interest" description="Disordered" evidence="10">
    <location>
        <begin position="442"/>
        <end position="500"/>
    </location>
</feature>
<gene>
    <name evidence="14" type="primary">TELO2</name>
</gene>
<evidence type="ECO:0000256" key="6">
    <source>
        <dbReference type="ARBA" id="ARBA00022490"/>
    </source>
</evidence>
<keyword evidence="8" id="KW-0539">Nucleus</keyword>
<evidence type="ECO:0000256" key="3">
    <source>
        <dbReference type="ARBA" id="ARBA00004496"/>
    </source>
</evidence>
<dbReference type="InterPro" id="IPR019337">
    <property type="entry name" value="Telomere_length_regulation_dom"/>
</dbReference>
<dbReference type="SUPFAM" id="SSF48371">
    <property type="entry name" value="ARM repeat"/>
    <property type="match status" value="1"/>
</dbReference>
<dbReference type="InterPro" id="IPR051970">
    <property type="entry name" value="TEL2_Regulation"/>
</dbReference>
<reference evidence="14" key="1">
    <citation type="submission" date="2025-08" db="UniProtKB">
        <authorList>
            <consortium name="RefSeq"/>
        </authorList>
    </citation>
    <scope>IDENTIFICATION</scope>
</reference>
<comment type="subcellular location">
    <subcellularLocation>
        <location evidence="3">Cytoplasm</location>
    </subcellularLocation>
    <subcellularLocation>
        <location evidence="2">Membrane</location>
    </subcellularLocation>
    <subcellularLocation>
        <location evidence="1">Nucleus</location>
    </subcellularLocation>
</comment>
<feature type="compositionally biased region" description="Acidic residues" evidence="10">
    <location>
        <begin position="481"/>
        <end position="492"/>
    </location>
</feature>
<evidence type="ECO:0000259" key="12">
    <source>
        <dbReference type="Pfam" id="PF25320"/>
    </source>
</evidence>
<dbReference type="GO" id="GO:0042162">
    <property type="term" value="F:telomeric DNA binding"/>
    <property type="evidence" value="ECO:0007669"/>
    <property type="project" value="TreeGrafter"/>
</dbReference>
<feature type="domain" description="Telomere length regulation protein conserved" evidence="11">
    <location>
        <begin position="508"/>
        <end position="616"/>
    </location>
</feature>
<comment type="similarity">
    <text evidence="4">Belongs to the TEL2 family.</text>
</comment>
<feature type="compositionally biased region" description="Low complexity" evidence="10">
    <location>
        <begin position="622"/>
        <end position="633"/>
    </location>
</feature>
<evidence type="ECO:0000256" key="9">
    <source>
        <dbReference type="ARBA" id="ARBA00053387"/>
    </source>
</evidence>
<dbReference type="GO" id="GO:0005634">
    <property type="term" value="C:nucleus"/>
    <property type="evidence" value="ECO:0007669"/>
    <property type="project" value="UniProtKB-SubCell"/>
</dbReference>
<evidence type="ECO:0000256" key="5">
    <source>
        <dbReference type="ARBA" id="ARBA00018231"/>
    </source>
</evidence>
<name>A0A8B6ZV50_ORYAF</name>
<dbReference type="FunFam" id="1.25.40.720:FF:000001">
    <property type="entry name" value="Telomere length regulation protein TEL2"/>
    <property type="match status" value="1"/>
</dbReference>
<dbReference type="GO" id="GO:0051879">
    <property type="term" value="F:Hsp90 protein binding"/>
    <property type="evidence" value="ECO:0007669"/>
    <property type="project" value="TreeGrafter"/>
</dbReference>
<dbReference type="Pfam" id="PF10193">
    <property type="entry name" value="Telomere_reg-2"/>
    <property type="match status" value="1"/>
</dbReference>
<dbReference type="GO" id="GO:0005829">
    <property type="term" value="C:cytosol"/>
    <property type="evidence" value="ECO:0007669"/>
    <property type="project" value="TreeGrafter"/>
</dbReference>
<evidence type="ECO:0000256" key="8">
    <source>
        <dbReference type="ARBA" id="ARBA00023242"/>
    </source>
</evidence>
<proteinExistence type="inferred from homology"/>
<dbReference type="PANTHER" id="PTHR15830">
    <property type="entry name" value="TELOMERE LENGTH REGULATION PROTEIN TEL2 FAMILY MEMBER"/>
    <property type="match status" value="1"/>
</dbReference>
<dbReference type="GO" id="GO:0050821">
    <property type="term" value="P:protein stabilization"/>
    <property type="evidence" value="ECO:0007669"/>
    <property type="project" value="UniProtKB-ARBA"/>
</dbReference>
<dbReference type="Gene3D" id="1.25.40.720">
    <property type="entry name" value="Telomere length regulation protein 2, C-terminal domain"/>
    <property type="match status" value="2"/>
</dbReference>
<comment type="function">
    <text evidence="9">Regulator of the DNA damage response (DDR). Part of the TTT complex that is required to stabilize protein levels of the phosphatidylinositol 3-kinase-related protein kinase (PIKK) family proteins. The TTT complex is involved in the cellular resistance to DNA damage stresses, like ionizing radiation (IR), ultraviolet (UV) and mitomycin C (MMC). Together with the TTT complex and HSP90 may participate in the proper folding of newly synthesized PIKKs. Promotes assembly, stabilizes and maintains the activity of mTORC1 and mTORC2 complexes, which regulate cell growth and survival in response to nutrient and hormonal signals. May be involved in telomere length regulation.</text>
</comment>
<keyword evidence="7" id="KW-0472">Membrane</keyword>
<evidence type="ECO:0000256" key="2">
    <source>
        <dbReference type="ARBA" id="ARBA00004370"/>
    </source>
</evidence>
<feature type="region of interest" description="Disordered" evidence="10">
    <location>
        <begin position="622"/>
        <end position="650"/>
    </location>
</feature>
<evidence type="ECO:0000259" key="11">
    <source>
        <dbReference type="Pfam" id="PF10193"/>
    </source>
</evidence>
<dbReference type="OrthoDB" id="10258062at2759"/>
<dbReference type="Pfam" id="PF25320">
    <property type="entry name" value="TELO2_ARM"/>
    <property type="match status" value="1"/>
</dbReference>
<dbReference type="InterPro" id="IPR057348">
    <property type="entry name" value="TELO2_ARM"/>
</dbReference>
<evidence type="ECO:0000313" key="14">
    <source>
        <dbReference type="RefSeq" id="XP_007937836.1"/>
    </source>
</evidence>
<evidence type="ECO:0000256" key="4">
    <source>
        <dbReference type="ARBA" id="ARBA00006133"/>
    </source>
</evidence>
<dbReference type="CTD" id="9894"/>